<reference evidence="1 2" key="1">
    <citation type="submission" date="2018-12" db="EMBL/GenBank/DDBJ databases">
        <title>Complete genome sequencing of Tabrizicola sp. K13M18.</title>
        <authorList>
            <person name="Bae J.-W."/>
        </authorList>
    </citation>
    <scope>NUCLEOTIDE SEQUENCE [LARGE SCALE GENOMIC DNA]</scope>
    <source>
        <strain evidence="1 2">K13M18</strain>
    </source>
</reference>
<organism evidence="1 2">
    <name type="scientific">Tabrizicola piscis</name>
    <dbReference type="NCBI Taxonomy" id="2494374"/>
    <lineage>
        <taxon>Bacteria</taxon>
        <taxon>Pseudomonadati</taxon>
        <taxon>Pseudomonadota</taxon>
        <taxon>Alphaproteobacteria</taxon>
        <taxon>Rhodobacterales</taxon>
        <taxon>Paracoccaceae</taxon>
        <taxon>Tabrizicola</taxon>
    </lineage>
</organism>
<dbReference type="AlphaFoldDB" id="A0A3S8U415"/>
<protein>
    <submittedName>
        <fullName evidence="1">Uncharacterized protein</fullName>
    </submittedName>
</protein>
<dbReference type="OrthoDB" id="7787231at2"/>
<evidence type="ECO:0000313" key="2">
    <source>
        <dbReference type="Proteomes" id="UP000282002"/>
    </source>
</evidence>
<sequence length="554" mass="61383">MPSALDTAIRTLLLPVKPGTGSEYGLRAEEIMDALGVTEDKADWVMLEAAAWEQYGYPTQEFRVFIQSLLYSTDRDPKSFIIEPAALGDEVTGNRVLQEFSGRYFNLHKRVMEEEKVGHQAAKRVLSYVHTMMLLATGGRMTASRIYSILLADGITLSKSWSTPRFILDACGLRQEVLAADIEAIYNDDLAAEPELLGDMTVEEAIAHVASVCRTFGYDGDLHDQLRTLLIEDLHTPYLCMLHFQLSLLQLYNHRLTNGYEFSPRGEGVLWLTNRYNMAGLNVGLAPFLNNAKSVDTLNEGWASSKKKKERHAARAFTDLLAELDRLSDPSRSAAGLYLRGILHRIIRVTAASGVGLSHVIPAFSPGSAASLIAAVGAGNTGTRGIIEQRLTDCISLHEAGDLALWRLRGFGDSVFTTNTSRKKLGDSELKHTVDPLIIAVEAHGGRLTEKYVQEHLFTMRNVMPMRVEELEDRAPLADWSINLRFYAHELDPAMTTVVDVLGVSVAIDYFRFSDLAAVDTTAGIAAIMDHHFANELNEIHVHPSIRQKVIGMM</sequence>
<name>A0A3S8U415_9RHOB</name>
<keyword evidence="2" id="KW-1185">Reference proteome</keyword>
<dbReference type="EMBL" id="CP034328">
    <property type="protein sequence ID" value="AZL58318.1"/>
    <property type="molecule type" value="Genomic_DNA"/>
</dbReference>
<dbReference type="KEGG" id="taw:EI545_05370"/>
<gene>
    <name evidence="1" type="ORF">EI545_05370</name>
</gene>
<proteinExistence type="predicted"/>
<dbReference type="Proteomes" id="UP000282002">
    <property type="component" value="Chromosome"/>
</dbReference>
<evidence type="ECO:0000313" key="1">
    <source>
        <dbReference type="EMBL" id="AZL58318.1"/>
    </source>
</evidence>
<dbReference type="RefSeq" id="WP_125324519.1">
    <property type="nucleotide sequence ID" value="NZ_CP034328.1"/>
</dbReference>
<accession>A0A3S8U415</accession>